<accession>A0A833JAD6</accession>
<gene>
    <name evidence="1" type="ORF">F8B43_1777</name>
</gene>
<dbReference type="AlphaFoldDB" id="A0A833JAD6"/>
<dbReference type="Proteomes" id="UP000469949">
    <property type="component" value="Unassembled WGS sequence"/>
</dbReference>
<protein>
    <submittedName>
        <fullName evidence="1">Uncharacterized protein</fullName>
    </submittedName>
</protein>
<reference evidence="1 2" key="1">
    <citation type="submission" date="2019-10" db="EMBL/GenBank/DDBJ databases">
        <title>Draft Genome Sequence of the Caffeine Degrading Methylotroph Methylorubrum populi PINKEL.</title>
        <authorList>
            <person name="Dawson S.C."/>
            <person name="Zhang X."/>
            <person name="Wright M.E."/>
            <person name="Sharma G."/>
            <person name="Langner J.T."/>
            <person name="Ditty J.L."/>
            <person name="Subuyuj G.A."/>
        </authorList>
    </citation>
    <scope>NUCLEOTIDE SEQUENCE [LARGE SCALE GENOMIC DNA]</scope>
    <source>
        <strain evidence="1 2">Pinkel</strain>
    </source>
</reference>
<comment type="caution">
    <text evidence="1">The sequence shown here is derived from an EMBL/GenBank/DDBJ whole genome shotgun (WGS) entry which is preliminary data.</text>
</comment>
<evidence type="ECO:0000313" key="2">
    <source>
        <dbReference type="Proteomes" id="UP000469949"/>
    </source>
</evidence>
<dbReference type="EMBL" id="WEKV01000008">
    <property type="protein sequence ID" value="KAB7786376.1"/>
    <property type="molecule type" value="Genomic_DNA"/>
</dbReference>
<sequence>MRTFDHLHTAYIDASADPRLHGIARGLGLLLEAGEDDDLPDELHDLVGQLTLRDDWDGPDRED</sequence>
<proteinExistence type="predicted"/>
<dbReference type="RefSeq" id="WP_152276678.1">
    <property type="nucleotide sequence ID" value="NZ_WEKV01000008.1"/>
</dbReference>
<organism evidence="1 2">
    <name type="scientific">Methylorubrum populi</name>
    <dbReference type="NCBI Taxonomy" id="223967"/>
    <lineage>
        <taxon>Bacteria</taxon>
        <taxon>Pseudomonadati</taxon>
        <taxon>Pseudomonadota</taxon>
        <taxon>Alphaproteobacteria</taxon>
        <taxon>Hyphomicrobiales</taxon>
        <taxon>Methylobacteriaceae</taxon>
        <taxon>Methylorubrum</taxon>
    </lineage>
</organism>
<evidence type="ECO:0000313" key="1">
    <source>
        <dbReference type="EMBL" id="KAB7786376.1"/>
    </source>
</evidence>
<name>A0A833JAD6_9HYPH</name>